<protein>
    <submittedName>
        <fullName evidence="1">35817_t:CDS:1</fullName>
    </submittedName>
</protein>
<name>A0ACA9SXR4_9GLOM</name>
<keyword evidence="2" id="KW-1185">Reference proteome</keyword>
<reference evidence="1" key="1">
    <citation type="submission" date="2021-06" db="EMBL/GenBank/DDBJ databases">
        <authorList>
            <person name="Kallberg Y."/>
            <person name="Tangrot J."/>
            <person name="Rosling A."/>
        </authorList>
    </citation>
    <scope>NUCLEOTIDE SEQUENCE</scope>
    <source>
        <strain evidence="1">MA461A</strain>
    </source>
</reference>
<evidence type="ECO:0000313" key="2">
    <source>
        <dbReference type="Proteomes" id="UP000789920"/>
    </source>
</evidence>
<comment type="caution">
    <text evidence="1">The sequence shown here is derived from an EMBL/GenBank/DDBJ whole genome shotgun (WGS) entry which is preliminary data.</text>
</comment>
<gene>
    <name evidence="1" type="ORF">RPERSI_LOCUS36414</name>
</gene>
<dbReference type="EMBL" id="CAJVQC010174291">
    <property type="protein sequence ID" value="CAG8851117.1"/>
    <property type="molecule type" value="Genomic_DNA"/>
</dbReference>
<feature type="non-terminal residue" evidence="1">
    <location>
        <position position="1"/>
    </location>
</feature>
<organism evidence="1 2">
    <name type="scientific">Racocetra persica</name>
    <dbReference type="NCBI Taxonomy" id="160502"/>
    <lineage>
        <taxon>Eukaryota</taxon>
        <taxon>Fungi</taxon>
        <taxon>Fungi incertae sedis</taxon>
        <taxon>Mucoromycota</taxon>
        <taxon>Glomeromycotina</taxon>
        <taxon>Glomeromycetes</taxon>
        <taxon>Diversisporales</taxon>
        <taxon>Gigasporaceae</taxon>
        <taxon>Racocetra</taxon>
    </lineage>
</organism>
<evidence type="ECO:0000313" key="1">
    <source>
        <dbReference type="EMBL" id="CAG8851117.1"/>
    </source>
</evidence>
<dbReference type="Proteomes" id="UP000789920">
    <property type="component" value="Unassembled WGS sequence"/>
</dbReference>
<sequence length="60" mass="7025">AESKHFCFWYLVGKWNLKKIAKEEFASSSHHLINASLRSNNEFNKFIEVISSDLKQLPEN</sequence>
<accession>A0ACA9SXR4</accession>
<proteinExistence type="predicted"/>